<name>A0A919UME1_9MICO</name>
<sequence length="138" mass="15663">MTWRRLFGLVVGLVVLSGCIPSVDPLDEPAQRYESDDGLNWLEFTGEDSLEFRLDIPTEEQRSDVTTRCDEDGEDLLETVGRFEMLEPYVMYVFHDVDEFGSPIFIFLEGTDDWGRLWVRPCGLDQQGVALLPVAGQA</sequence>
<accession>A0A919UME1</accession>
<proteinExistence type="predicted"/>
<organism evidence="1 2">
    <name type="scientific">Demequina activiva</name>
    <dbReference type="NCBI Taxonomy" id="1582364"/>
    <lineage>
        <taxon>Bacteria</taxon>
        <taxon>Bacillati</taxon>
        <taxon>Actinomycetota</taxon>
        <taxon>Actinomycetes</taxon>
        <taxon>Micrococcales</taxon>
        <taxon>Demequinaceae</taxon>
        <taxon>Demequina</taxon>
    </lineage>
</organism>
<keyword evidence="2" id="KW-1185">Reference proteome</keyword>
<gene>
    <name evidence="1" type="ORF">Dac01nite_23550</name>
</gene>
<dbReference type="EMBL" id="BONR01000007">
    <property type="protein sequence ID" value="GIG55603.1"/>
    <property type="molecule type" value="Genomic_DNA"/>
</dbReference>
<evidence type="ECO:0008006" key="3">
    <source>
        <dbReference type="Google" id="ProtNLM"/>
    </source>
</evidence>
<comment type="caution">
    <text evidence="1">The sequence shown here is derived from an EMBL/GenBank/DDBJ whole genome shotgun (WGS) entry which is preliminary data.</text>
</comment>
<reference evidence="1" key="1">
    <citation type="submission" date="2021-01" db="EMBL/GenBank/DDBJ databases">
        <title>Whole genome shotgun sequence of Demequina activiva NBRC 110675.</title>
        <authorList>
            <person name="Komaki H."/>
            <person name="Tamura T."/>
        </authorList>
    </citation>
    <scope>NUCLEOTIDE SEQUENCE</scope>
    <source>
        <strain evidence="1">NBRC 110675</strain>
    </source>
</reference>
<evidence type="ECO:0000313" key="2">
    <source>
        <dbReference type="Proteomes" id="UP000652354"/>
    </source>
</evidence>
<evidence type="ECO:0000313" key="1">
    <source>
        <dbReference type="EMBL" id="GIG55603.1"/>
    </source>
</evidence>
<protein>
    <recommendedName>
        <fullName evidence="3">Lipoprotein</fullName>
    </recommendedName>
</protein>
<dbReference type="AlphaFoldDB" id="A0A919UME1"/>
<dbReference type="Proteomes" id="UP000652354">
    <property type="component" value="Unassembled WGS sequence"/>
</dbReference>
<dbReference type="PROSITE" id="PS51257">
    <property type="entry name" value="PROKAR_LIPOPROTEIN"/>
    <property type="match status" value="1"/>
</dbReference>